<sequence length="46" mass="5120">MFVSAWFMMPLLLAPVPALAGPPHIRKVQGRTRTEAALTADRWVSE</sequence>
<keyword evidence="1" id="KW-0732">Signal</keyword>
<reference evidence="2" key="1">
    <citation type="submission" date="2024-06" db="EMBL/GenBank/DDBJ databases">
        <title>Draft Genome Sequence of Deinococcus sonorensis Type Strain KR-87, a Biofilm Producing Representative of the Genus Deinococcus.</title>
        <authorList>
            <person name="Boren L.S."/>
            <person name="Grosso R.A."/>
            <person name="Hugenberg-Cox A.N."/>
            <person name="Hill J.T.E."/>
            <person name="Albert C.M."/>
            <person name="Tuohy J.M."/>
        </authorList>
    </citation>
    <scope>NUCLEOTIDE SEQUENCE</scope>
    <source>
        <strain evidence="2">KR-87</strain>
        <plasmid evidence="2">pDson04</plasmid>
    </source>
</reference>
<dbReference type="KEGG" id="dsc:ABOD76_00360"/>
<evidence type="ECO:0000256" key="1">
    <source>
        <dbReference type="SAM" id="SignalP"/>
    </source>
</evidence>
<dbReference type="EMBL" id="CP158296">
    <property type="protein sequence ID" value="XBV83460.1"/>
    <property type="molecule type" value="Genomic_DNA"/>
</dbReference>
<name>A0AAU7U525_9DEIO</name>
<accession>A0AAU7U525</accession>
<geneLocation type="plasmid" evidence="2">
    <name>pDson04</name>
</geneLocation>
<protein>
    <submittedName>
        <fullName evidence="2">Uncharacterized protein</fullName>
    </submittedName>
</protein>
<keyword evidence="2" id="KW-0614">Plasmid</keyword>
<dbReference type="RefSeq" id="WP_350240955.1">
    <property type="nucleotide sequence ID" value="NZ_CP158296.1"/>
</dbReference>
<organism evidence="2">
    <name type="scientific">Deinococcus sonorensis KR-87</name>
    <dbReference type="NCBI Taxonomy" id="694439"/>
    <lineage>
        <taxon>Bacteria</taxon>
        <taxon>Thermotogati</taxon>
        <taxon>Deinococcota</taxon>
        <taxon>Deinococci</taxon>
        <taxon>Deinococcales</taxon>
        <taxon>Deinococcaceae</taxon>
        <taxon>Deinococcus</taxon>
    </lineage>
</organism>
<evidence type="ECO:0000313" key="2">
    <source>
        <dbReference type="EMBL" id="XBV83460.1"/>
    </source>
</evidence>
<proteinExistence type="predicted"/>
<feature type="signal peptide" evidence="1">
    <location>
        <begin position="1"/>
        <end position="20"/>
    </location>
</feature>
<dbReference type="AlphaFoldDB" id="A0AAU7U525"/>
<gene>
    <name evidence="2" type="ORF">ABOD76_00360</name>
</gene>
<feature type="chain" id="PRO_5043638848" evidence="1">
    <location>
        <begin position="21"/>
        <end position="46"/>
    </location>
</feature>